<dbReference type="Gene3D" id="3.60.21.10">
    <property type="match status" value="1"/>
</dbReference>
<proteinExistence type="predicted"/>
<feature type="domain" description="Calcineurin-like phosphoesterase" evidence="1">
    <location>
        <begin position="36"/>
        <end position="211"/>
    </location>
</feature>
<dbReference type="PANTHER" id="PTHR16509">
    <property type="match status" value="1"/>
</dbReference>
<accession>X0SYF6</accession>
<name>X0SYF6_9ZZZZ</name>
<evidence type="ECO:0000313" key="2">
    <source>
        <dbReference type="EMBL" id="GAF68850.1"/>
    </source>
</evidence>
<dbReference type="InterPro" id="IPR029052">
    <property type="entry name" value="Metallo-depent_PP-like"/>
</dbReference>
<sequence>MLLSKWYLRLLLCLSLIVATLAVPLLADEPVPTDPLRIGIFADLHAHDTNSPVEGHVYTNYGQRLQAFAEAMNAWPADLVIELGDFINGRYVMPPLYGDSERITGILEEAEAIYATFNGPRYYVLGNHEMYDLSKEEFLERVACDSTYGSFDVDGYHFVILDAQYNKKGEDFSEAFWVVQGNVPQAQLDWLREDLSTTDKSTVVCIHQPLDLDFSPLAGGGPPV</sequence>
<dbReference type="GO" id="GO:0016787">
    <property type="term" value="F:hydrolase activity"/>
    <property type="evidence" value="ECO:0007669"/>
    <property type="project" value="InterPro"/>
</dbReference>
<feature type="non-terminal residue" evidence="2">
    <location>
        <position position="224"/>
    </location>
</feature>
<organism evidence="2">
    <name type="scientific">marine sediment metagenome</name>
    <dbReference type="NCBI Taxonomy" id="412755"/>
    <lineage>
        <taxon>unclassified sequences</taxon>
        <taxon>metagenomes</taxon>
        <taxon>ecological metagenomes</taxon>
    </lineage>
</organism>
<dbReference type="EMBL" id="BARS01007742">
    <property type="protein sequence ID" value="GAF68850.1"/>
    <property type="molecule type" value="Genomic_DNA"/>
</dbReference>
<reference evidence="2" key="1">
    <citation type="journal article" date="2014" name="Front. Microbiol.">
        <title>High frequency of phylogenetically diverse reductive dehalogenase-homologous genes in deep subseafloor sedimentary metagenomes.</title>
        <authorList>
            <person name="Kawai M."/>
            <person name="Futagami T."/>
            <person name="Toyoda A."/>
            <person name="Takaki Y."/>
            <person name="Nishi S."/>
            <person name="Hori S."/>
            <person name="Arai W."/>
            <person name="Tsubouchi T."/>
            <person name="Morono Y."/>
            <person name="Uchiyama I."/>
            <person name="Ito T."/>
            <person name="Fujiyama A."/>
            <person name="Inagaki F."/>
            <person name="Takami H."/>
        </authorList>
    </citation>
    <scope>NUCLEOTIDE SEQUENCE</scope>
    <source>
        <strain evidence="2">Expedition CK06-06</strain>
    </source>
</reference>
<comment type="caution">
    <text evidence="2">The sequence shown here is derived from an EMBL/GenBank/DDBJ whole genome shotgun (WGS) entry which is preliminary data.</text>
</comment>
<evidence type="ECO:0000259" key="1">
    <source>
        <dbReference type="Pfam" id="PF00149"/>
    </source>
</evidence>
<gene>
    <name evidence="2" type="ORF">S01H1_14857</name>
</gene>
<dbReference type="SUPFAM" id="SSF56300">
    <property type="entry name" value="Metallo-dependent phosphatases"/>
    <property type="match status" value="1"/>
</dbReference>
<protein>
    <recommendedName>
        <fullName evidence="1">Calcineurin-like phosphoesterase domain-containing protein</fullName>
    </recommendedName>
</protein>
<dbReference type="InterPro" id="IPR004843">
    <property type="entry name" value="Calcineurin-like_PHP"/>
</dbReference>
<dbReference type="PANTHER" id="PTHR16509:SF1">
    <property type="entry name" value="MANGANESE-DEPENDENT ADP-RIBOSE_CDP-ALCOHOL DIPHOSPHATASE"/>
    <property type="match status" value="1"/>
</dbReference>
<dbReference type="Pfam" id="PF00149">
    <property type="entry name" value="Metallophos"/>
    <property type="match status" value="1"/>
</dbReference>
<dbReference type="AlphaFoldDB" id="X0SYF6"/>